<name>A0ABM3XD33_ERIEU</name>
<dbReference type="Pfam" id="PF06784">
    <property type="entry name" value="UPF0240"/>
    <property type="match status" value="1"/>
</dbReference>
<accession>A0ABM3XD33</accession>
<comment type="similarity">
    <text evidence="1">Belongs to the NDUFAF4 family.</text>
</comment>
<dbReference type="PANTHER" id="PTHR13338:SF4">
    <property type="entry name" value="NADH DEHYDROGENASE [UBIQUINONE] 1 ALPHA SUBCOMPLEX ASSEMBLY FACTOR 4"/>
    <property type="match status" value="1"/>
</dbReference>
<organism evidence="5 6">
    <name type="scientific">Erinaceus europaeus</name>
    <name type="common">Western European hedgehog</name>
    <dbReference type="NCBI Taxonomy" id="9365"/>
    <lineage>
        <taxon>Eukaryota</taxon>
        <taxon>Metazoa</taxon>
        <taxon>Chordata</taxon>
        <taxon>Craniata</taxon>
        <taxon>Vertebrata</taxon>
        <taxon>Euteleostomi</taxon>
        <taxon>Mammalia</taxon>
        <taxon>Eutheria</taxon>
        <taxon>Laurasiatheria</taxon>
        <taxon>Eulipotyphla</taxon>
        <taxon>Erinaceidae</taxon>
        <taxon>Erinaceinae</taxon>
        <taxon>Erinaceus</taxon>
    </lineage>
</organism>
<keyword evidence="5" id="KW-1185">Reference proteome</keyword>
<proteinExistence type="inferred from homology"/>
<evidence type="ECO:0000256" key="4">
    <source>
        <dbReference type="SAM" id="MobiDB-lite"/>
    </source>
</evidence>
<gene>
    <name evidence="6" type="primary">NDUFAF4</name>
</gene>
<feature type="region of interest" description="Disordered" evidence="4">
    <location>
        <begin position="74"/>
        <end position="103"/>
    </location>
</feature>
<dbReference type="InterPro" id="IPR009622">
    <property type="entry name" value="NDUFAF4"/>
</dbReference>
<dbReference type="Proteomes" id="UP001652624">
    <property type="component" value="Chromosome 4"/>
</dbReference>
<reference evidence="6" key="1">
    <citation type="submission" date="2025-08" db="UniProtKB">
        <authorList>
            <consortium name="RefSeq"/>
        </authorList>
    </citation>
    <scope>IDENTIFICATION</scope>
</reference>
<evidence type="ECO:0000256" key="2">
    <source>
        <dbReference type="ARBA" id="ARBA00011265"/>
    </source>
</evidence>
<feature type="compositionally biased region" description="Basic and acidic residues" evidence="4">
    <location>
        <begin position="40"/>
        <end position="55"/>
    </location>
</feature>
<protein>
    <recommendedName>
        <fullName evidence="3">NADH dehydrogenase [ubiquinone] 1 alpha subcomplex assembly factor 4</fullName>
    </recommendedName>
</protein>
<evidence type="ECO:0000256" key="1">
    <source>
        <dbReference type="ARBA" id="ARBA00010698"/>
    </source>
</evidence>
<dbReference type="PANTHER" id="PTHR13338">
    <property type="entry name" value="UPF0240 PROTEIN"/>
    <property type="match status" value="1"/>
</dbReference>
<feature type="region of interest" description="Disordered" evidence="4">
    <location>
        <begin position="21"/>
        <end position="55"/>
    </location>
</feature>
<evidence type="ECO:0000256" key="3">
    <source>
        <dbReference type="ARBA" id="ARBA00021777"/>
    </source>
</evidence>
<sequence length="175" mass="19734">MGAAVVRLLRDFNLEARVQREISRAKPRAAPRHPSAGALAREHEGQPPESPRRADRDEQLLRMLRGLHVRATDGHTDTLGVTAPVAPRPPKELRPRREPGADAAAATCIPKGRISLVEALTLLDNHKRQPETWTAERIAREYQLDPRDVSALLRYFLTFEIKVFPPQDRRAVQPK</sequence>
<feature type="compositionally biased region" description="Basic and acidic residues" evidence="4">
    <location>
        <begin position="89"/>
        <end position="100"/>
    </location>
</feature>
<evidence type="ECO:0000313" key="5">
    <source>
        <dbReference type="Proteomes" id="UP001652624"/>
    </source>
</evidence>
<dbReference type="GeneID" id="103115849"/>
<dbReference type="RefSeq" id="XP_060046733.1">
    <property type="nucleotide sequence ID" value="XM_060190750.1"/>
</dbReference>
<evidence type="ECO:0000313" key="6">
    <source>
        <dbReference type="RefSeq" id="XP_060046733.1"/>
    </source>
</evidence>
<comment type="subunit">
    <text evidence="2">Binds calmodulin. Interacts with NDUFAF3.</text>
</comment>